<organism evidence="3 4">
    <name type="scientific">Microcystis phage MaMV-DC</name>
    <dbReference type="NCBI Taxonomy" id="1357715"/>
    <lineage>
        <taxon>Viruses</taxon>
        <taxon>Duplodnaviria</taxon>
        <taxon>Heunggongvirae</taxon>
        <taxon>Uroviricota</taxon>
        <taxon>Caudoviricetes</taxon>
        <taxon>Fukuivirus</taxon>
        <taxon>Fukuivirus MVDC</taxon>
    </lineage>
</organism>
<dbReference type="RefSeq" id="YP_009217771.1">
    <property type="nucleotide sequence ID" value="NC_029002.1"/>
</dbReference>
<dbReference type="Pfam" id="PF03864">
    <property type="entry name" value="Phage_cap_E"/>
    <property type="match status" value="1"/>
</dbReference>
<evidence type="ECO:0000256" key="2">
    <source>
        <dbReference type="ARBA" id="ARBA00023200"/>
    </source>
</evidence>
<reference evidence="3 4" key="1">
    <citation type="submission" date="2013-07" db="EMBL/GenBank/DDBJ databases">
        <title>Sequencing and analysis of the complete genome of Microcystis aeruginosa phage MaMV-DC.</title>
        <authorList>
            <person name="Ou T."/>
            <person name="Li S.H."/>
            <person name="Zhang Q.Y."/>
        </authorList>
    </citation>
    <scope>NUCLEOTIDE SEQUENCE [LARGE SCALE GENOMIC DNA]</scope>
</reference>
<keyword evidence="2" id="KW-1035">Host cytoplasm</keyword>
<dbReference type="GeneID" id="26643265"/>
<dbReference type="EMBL" id="KF356199">
    <property type="protein sequence ID" value="AGR48652.1"/>
    <property type="molecule type" value="Genomic_DNA"/>
</dbReference>
<evidence type="ECO:0000313" key="4">
    <source>
        <dbReference type="Proteomes" id="UP000028567"/>
    </source>
</evidence>
<evidence type="ECO:0000313" key="3">
    <source>
        <dbReference type="EMBL" id="AGR48652.1"/>
    </source>
</evidence>
<accession>A0A075BS61</accession>
<sequence length="437" mass="48060">MSDIPSPNLQALISSPYLVDNTTFPREPVYTELARSILAKLPATPLSAVFPDETIAERIVIAEHVIEGVNTIFPVVEWGAPDLFVDDDGYTVYRQSYQPLPIRQSMYMSYAQLNNTVREGTTNERATAAEQIEKKLTRQMQKHQLTWNVFQAAMMLGGINYTDPRSGVRVKAPAYIPARNFFNFNTTQGYRGRNEARLFRNLIDLNAGGTPSSGVPITDPQFALSNFVRRLNRWFKDTNKSDITDMYVGPEMRDVILMSEEARLAQGGIIPRLGAVFGDSTIDSNGSGGSFGPLPPGGLGTGMGLVLGTRGEIVSIAGINFHVVDTIYKDPVDGVEKRVWPKNKIVAVSFRDSDGNVEAPGRTQYCSSENSIDSPGLWTRTVTDVPPPAAPGIAVQMGNAGLPYFKYPYRVCHVTPCTVEQINERLGIQGELFFPGL</sequence>
<dbReference type="KEGG" id="vg:26643265"/>
<protein>
    <submittedName>
        <fullName evidence="3">Capsid protein</fullName>
    </submittedName>
</protein>
<dbReference type="GO" id="GO:0019028">
    <property type="term" value="C:viral capsid"/>
    <property type="evidence" value="ECO:0007669"/>
    <property type="project" value="UniProtKB-KW"/>
</dbReference>
<keyword evidence="1" id="KW-0946">Virion</keyword>
<keyword evidence="1" id="KW-0167">Capsid protein</keyword>
<name>A0A075BS61_9CAUD</name>
<dbReference type="Proteomes" id="UP000028567">
    <property type="component" value="Segment"/>
</dbReference>
<evidence type="ECO:0000256" key="1">
    <source>
        <dbReference type="ARBA" id="ARBA00022561"/>
    </source>
</evidence>
<proteinExistence type="predicted"/>
<keyword evidence="4" id="KW-1185">Reference proteome</keyword>
<gene>
    <name evidence="3" type="ORF">MaMVDC_87</name>
</gene>
<dbReference type="InterPro" id="IPR005564">
    <property type="entry name" value="Major_capsid_GpE"/>
</dbReference>